<evidence type="ECO:0000313" key="2">
    <source>
        <dbReference type="Proteomes" id="UP001358586"/>
    </source>
</evidence>
<evidence type="ECO:0000313" key="1">
    <source>
        <dbReference type="EMBL" id="KAK5818113.1"/>
    </source>
</evidence>
<proteinExistence type="predicted"/>
<name>A0ABR0PA44_GOSAR</name>
<organism evidence="1 2">
    <name type="scientific">Gossypium arboreum</name>
    <name type="common">Tree cotton</name>
    <name type="synonym">Gossypium nanking</name>
    <dbReference type="NCBI Taxonomy" id="29729"/>
    <lineage>
        <taxon>Eukaryota</taxon>
        <taxon>Viridiplantae</taxon>
        <taxon>Streptophyta</taxon>
        <taxon>Embryophyta</taxon>
        <taxon>Tracheophyta</taxon>
        <taxon>Spermatophyta</taxon>
        <taxon>Magnoliopsida</taxon>
        <taxon>eudicotyledons</taxon>
        <taxon>Gunneridae</taxon>
        <taxon>Pentapetalae</taxon>
        <taxon>rosids</taxon>
        <taxon>malvids</taxon>
        <taxon>Malvales</taxon>
        <taxon>Malvaceae</taxon>
        <taxon>Malvoideae</taxon>
        <taxon>Gossypium</taxon>
    </lineage>
</organism>
<dbReference type="EMBL" id="JARKNE010000007">
    <property type="protein sequence ID" value="KAK5818113.1"/>
    <property type="molecule type" value="Genomic_DNA"/>
</dbReference>
<comment type="caution">
    <text evidence="1">The sequence shown here is derived from an EMBL/GenBank/DDBJ whole genome shotgun (WGS) entry which is preliminary data.</text>
</comment>
<keyword evidence="2" id="KW-1185">Reference proteome</keyword>
<accession>A0ABR0PA44</accession>
<gene>
    <name evidence="1" type="ORF">PVK06_023044</name>
</gene>
<reference evidence="1 2" key="1">
    <citation type="submission" date="2023-03" db="EMBL/GenBank/DDBJ databases">
        <title>WGS of Gossypium arboreum.</title>
        <authorList>
            <person name="Yu D."/>
        </authorList>
    </citation>
    <scope>NUCLEOTIDE SEQUENCE [LARGE SCALE GENOMIC DNA]</scope>
    <source>
        <tissue evidence="1">Leaf</tissue>
    </source>
</reference>
<sequence>MRGFKPTLFTRRHRKHGFKDQVMDPEVLTQAIPERGNEVRNSLIVQNPHHILNPIDTLRKTAFEEFIIETSKNQNFSSGGTILKSVNECSITSPRPRAVFLEILTDGRDLMKGRKNIMPNSPTKNTNFGQHLQLPDGSPEKAVRTIANLFKNKPGVC</sequence>
<protein>
    <submittedName>
        <fullName evidence="1">Uncharacterized protein</fullName>
    </submittedName>
</protein>
<dbReference type="Proteomes" id="UP001358586">
    <property type="component" value="Chromosome 7"/>
</dbReference>